<dbReference type="FunFam" id="3.40.50.2300:FF:000001">
    <property type="entry name" value="DNA-binding response regulator PhoB"/>
    <property type="match status" value="1"/>
</dbReference>
<keyword evidence="1 6" id="KW-0597">Phosphoprotein</keyword>
<dbReference type="GO" id="GO:0000160">
    <property type="term" value="P:phosphorelay signal transduction system"/>
    <property type="evidence" value="ECO:0007669"/>
    <property type="project" value="UniProtKB-KW"/>
</dbReference>
<keyword evidence="4" id="KW-0238">DNA-binding</keyword>
<dbReference type="Pfam" id="PF00072">
    <property type="entry name" value="Response_reg"/>
    <property type="match status" value="1"/>
</dbReference>
<dbReference type="PROSITE" id="PS50110">
    <property type="entry name" value="RESPONSE_REGULATORY"/>
    <property type="match status" value="1"/>
</dbReference>
<dbReference type="PANTHER" id="PTHR44591">
    <property type="entry name" value="STRESS RESPONSE REGULATOR PROTEIN 1"/>
    <property type="match status" value="1"/>
</dbReference>
<dbReference type="Gene3D" id="3.40.50.2300">
    <property type="match status" value="1"/>
</dbReference>
<dbReference type="SMART" id="SM00448">
    <property type="entry name" value="REC"/>
    <property type="match status" value="1"/>
</dbReference>
<name>A0A1F5EE47_9BACT</name>
<dbReference type="InterPro" id="IPR001789">
    <property type="entry name" value="Sig_transdc_resp-reg_receiver"/>
</dbReference>
<accession>A0A1F5EE47</accession>
<evidence type="ECO:0000256" key="2">
    <source>
        <dbReference type="ARBA" id="ARBA00023012"/>
    </source>
</evidence>
<proteinExistence type="predicted"/>
<evidence type="ECO:0000313" key="9">
    <source>
        <dbReference type="Proteomes" id="UP000178583"/>
    </source>
</evidence>
<keyword evidence="5" id="KW-0804">Transcription</keyword>
<evidence type="ECO:0000313" key="8">
    <source>
        <dbReference type="EMBL" id="OGD65727.1"/>
    </source>
</evidence>
<dbReference type="CDD" id="cd17574">
    <property type="entry name" value="REC_OmpR"/>
    <property type="match status" value="1"/>
</dbReference>
<reference evidence="8 9" key="1">
    <citation type="journal article" date="2016" name="Nat. Commun.">
        <title>Thousands of microbial genomes shed light on interconnected biogeochemical processes in an aquifer system.</title>
        <authorList>
            <person name="Anantharaman K."/>
            <person name="Brown C.T."/>
            <person name="Hug L.A."/>
            <person name="Sharon I."/>
            <person name="Castelle C.J."/>
            <person name="Probst A.J."/>
            <person name="Thomas B.C."/>
            <person name="Singh A."/>
            <person name="Wilkins M.J."/>
            <person name="Karaoz U."/>
            <person name="Brodie E.L."/>
            <person name="Williams K.H."/>
            <person name="Hubbard S.S."/>
            <person name="Banfield J.F."/>
        </authorList>
    </citation>
    <scope>NUCLEOTIDE SEQUENCE [LARGE SCALE GENOMIC DNA]</scope>
</reference>
<dbReference type="EMBL" id="MEZY01000007">
    <property type="protein sequence ID" value="OGD65727.1"/>
    <property type="molecule type" value="Genomic_DNA"/>
</dbReference>
<evidence type="ECO:0000256" key="6">
    <source>
        <dbReference type="PROSITE-ProRule" id="PRU00169"/>
    </source>
</evidence>
<keyword evidence="2" id="KW-0902">Two-component regulatory system</keyword>
<dbReference type="STRING" id="1797472.A2215_01050"/>
<dbReference type="PANTHER" id="PTHR44591:SF23">
    <property type="entry name" value="CHEY SUBFAMILY"/>
    <property type="match status" value="1"/>
</dbReference>
<evidence type="ECO:0000256" key="1">
    <source>
        <dbReference type="ARBA" id="ARBA00022553"/>
    </source>
</evidence>
<protein>
    <recommendedName>
        <fullName evidence="7">Response regulatory domain-containing protein</fullName>
    </recommendedName>
</protein>
<dbReference type="SUPFAM" id="SSF52172">
    <property type="entry name" value="CheY-like"/>
    <property type="match status" value="1"/>
</dbReference>
<organism evidence="8 9">
    <name type="scientific">Candidatus Berkelbacteria bacterium RIFOXYA2_FULL_43_10</name>
    <dbReference type="NCBI Taxonomy" id="1797472"/>
    <lineage>
        <taxon>Bacteria</taxon>
        <taxon>Candidatus Berkelbacteria</taxon>
    </lineage>
</organism>
<sequence>MADEKTILVVDDDLTLREMYEERLKQEGYIVIGAADGEEAISKAQDQLPALIILDIMMPKINGIDVFKQLRADEKTKGIPIVILTALVQEIDKVKELMTDRDSYLIKSQDMPKTVIEKVTAALK</sequence>
<dbReference type="GO" id="GO:0003677">
    <property type="term" value="F:DNA binding"/>
    <property type="evidence" value="ECO:0007669"/>
    <property type="project" value="UniProtKB-KW"/>
</dbReference>
<gene>
    <name evidence="8" type="ORF">A2215_01050</name>
</gene>
<keyword evidence="3" id="KW-0805">Transcription regulation</keyword>
<evidence type="ECO:0000256" key="5">
    <source>
        <dbReference type="ARBA" id="ARBA00023163"/>
    </source>
</evidence>
<evidence type="ECO:0000256" key="3">
    <source>
        <dbReference type="ARBA" id="ARBA00023015"/>
    </source>
</evidence>
<dbReference type="AlphaFoldDB" id="A0A1F5EE47"/>
<feature type="modified residue" description="4-aspartylphosphate" evidence="6">
    <location>
        <position position="55"/>
    </location>
</feature>
<comment type="caution">
    <text evidence="8">The sequence shown here is derived from an EMBL/GenBank/DDBJ whole genome shotgun (WGS) entry which is preliminary data.</text>
</comment>
<evidence type="ECO:0000256" key="4">
    <source>
        <dbReference type="ARBA" id="ARBA00023125"/>
    </source>
</evidence>
<feature type="domain" description="Response regulatory" evidence="7">
    <location>
        <begin position="6"/>
        <end position="122"/>
    </location>
</feature>
<dbReference type="InterPro" id="IPR050595">
    <property type="entry name" value="Bact_response_regulator"/>
</dbReference>
<dbReference type="Proteomes" id="UP000178583">
    <property type="component" value="Unassembled WGS sequence"/>
</dbReference>
<dbReference type="InterPro" id="IPR011006">
    <property type="entry name" value="CheY-like_superfamily"/>
</dbReference>
<evidence type="ECO:0000259" key="7">
    <source>
        <dbReference type="PROSITE" id="PS50110"/>
    </source>
</evidence>